<dbReference type="InterPro" id="IPR050361">
    <property type="entry name" value="MPP/UQCRC_Complex"/>
</dbReference>
<evidence type="ECO:0000259" key="3">
    <source>
        <dbReference type="Pfam" id="PF05193"/>
    </source>
</evidence>
<dbReference type="GO" id="GO:0046872">
    <property type="term" value="F:metal ion binding"/>
    <property type="evidence" value="ECO:0007669"/>
    <property type="project" value="InterPro"/>
</dbReference>
<feature type="domain" description="Peptidase M16 N-terminal" evidence="2">
    <location>
        <begin position="103"/>
        <end position="246"/>
    </location>
</feature>
<evidence type="ECO:0000259" key="2">
    <source>
        <dbReference type="Pfam" id="PF00675"/>
    </source>
</evidence>
<dbReference type="AlphaFoldDB" id="A0A0F9ETZ8"/>
<feature type="domain" description="Peptidase M16 C-terminal" evidence="3">
    <location>
        <begin position="254"/>
        <end position="428"/>
    </location>
</feature>
<dbReference type="InterPro" id="IPR001431">
    <property type="entry name" value="Pept_M16_Zn_BS"/>
</dbReference>
<accession>A0A0F9ETZ8</accession>
<dbReference type="Pfam" id="PF05193">
    <property type="entry name" value="Peptidase_M16_C"/>
    <property type="match status" value="1"/>
</dbReference>
<dbReference type="PROSITE" id="PS00143">
    <property type="entry name" value="INSULINASE"/>
    <property type="match status" value="1"/>
</dbReference>
<dbReference type="PANTHER" id="PTHR11851:SF49">
    <property type="entry name" value="MITOCHONDRIAL-PROCESSING PEPTIDASE SUBUNIT ALPHA"/>
    <property type="match status" value="1"/>
</dbReference>
<dbReference type="Gene3D" id="1.10.150.280">
    <property type="entry name" value="AF1531-like domain"/>
    <property type="match status" value="1"/>
</dbReference>
<dbReference type="InterPro" id="IPR011765">
    <property type="entry name" value="Pept_M16_N"/>
</dbReference>
<dbReference type="Pfam" id="PF04919">
    <property type="entry name" value="DUF655"/>
    <property type="match status" value="1"/>
</dbReference>
<dbReference type="Pfam" id="PF00675">
    <property type="entry name" value="Peptidase_M16"/>
    <property type="match status" value="1"/>
</dbReference>
<dbReference type="EMBL" id="LAZR01023735">
    <property type="protein sequence ID" value="KKL77494.1"/>
    <property type="molecule type" value="Genomic_DNA"/>
</dbReference>
<dbReference type="InterPro" id="IPR007003">
    <property type="entry name" value="DUF655"/>
</dbReference>
<dbReference type="InterPro" id="IPR007863">
    <property type="entry name" value="Peptidase_M16_C"/>
</dbReference>
<evidence type="ECO:0000313" key="4">
    <source>
        <dbReference type="EMBL" id="KKL77494.1"/>
    </source>
</evidence>
<dbReference type="GO" id="GO:0006508">
    <property type="term" value="P:proteolysis"/>
    <property type="evidence" value="ECO:0007669"/>
    <property type="project" value="InterPro"/>
</dbReference>
<evidence type="ECO:0008006" key="5">
    <source>
        <dbReference type="Google" id="ProtNLM"/>
    </source>
</evidence>
<dbReference type="InterPro" id="IPR011249">
    <property type="entry name" value="Metalloenz_LuxS/M16"/>
</dbReference>
<comment type="similarity">
    <text evidence="1">Belongs to the peptidase M16 family.</text>
</comment>
<evidence type="ECO:0000256" key="1">
    <source>
        <dbReference type="ARBA" id="ARBA00007261"/>
    </source>
</evidence>
<dbReference type="SUPFAM" id="SSF63411">
    <property type="entry name" value="LuxS/MPP-like metallohydrolase"/>
    <property type="match status" value="2"/>
</dbReference>
<sequence>EEQLTKIVTDQENSKFIKFFNEAKPITIKLHQLKLLPGVGQKRMWTIIESRKQKKYDSYKDIDIQIGKEHLASIQVIPKPDGKIEIELLGKRINISSAFCWATTSQKNTEAVTVLVLVKTGSKYEKKEINGISHFLEHMYFKGTKKRPTTLVIAETMDKIGGIYNAFTSEECTGYYAKTVSTQFDTALDWVSDIFLNSTLSSKEIEKEKGVITEEINMRLDHPMTYVHVLWSKLLYGDQPAGWDIIGTKENISNMTRKKLVDYMNEQYVSSNTIVCVAGNINSDLAVKKVKKHFSKIKEAEPAKKQSVVERQSEPEIIIQTRKTDQTHLCLGTRAYNLFHTQKYAQKLLAVILGGMMSSRLFVKIREKLGMAYYISTISEANPDSGYLLTQIGVDNKKVETVILAVLEEYKKISKQKVPASELKKAKNYVKGKTALLLEPSDALASFFANQELLEGKISTLKEIFKKVDKVSSSDILKVAKDIFQPQKLNLALIGPFDNKKKFKKILKL</sequence>
<dbReference type="Gene3D" id="3.30.830.10">
    <property type="entry name" value="Metalloenzyme, LuxS/M16 peptidase-like"/>
    <property type="match status" value="2"/>
</dbReference>
<reference evidence="4" key="1">
    <citation type="journal article" date="2015" name="Nature">
        <title>Complex archaea that bridge the gap between prokaryotes and eukaryotes.</title>
        <authorList>
            <person name="Spang A."/>
            <person name="Saw J.H."/>
            <person name="Jorgensen S.L."/>
            <person name="Zaremba-Niedzwiedzka K."/>
            <person name="Martijn J."/>
            <person name="Lind A.E."/>
            <person name="van Eijk R."/>
            <person name="Schleper C."/>
            <person name="Guy L."/>
            <person name="Ettema T.J."/>
        </authorList>
    </citation>
    <scope>NUCLEOTIDE SEQUENCE</scope>
</reference>
<dbReference type="SUPFAM" id="SSF160975">
    <property type="entry name" value="AF1531-like"/>
    <property type="match status" value="1"/>
</dbReference>
<dbReference type="PANTHER" id="PTHR11851">
    <property type="entry name" value="METALLOPROTEASE"/>
    <property type="match status" value="1"/>
</dbReference>
<name>A0A0F9ETZ8_9ZZZZ</name>
<protein>
    <recommendedName>
        <fullName evidence="5">Peptidase M16 N-terminal domain-containing protein</fullName>
    </recommendedName>
</protein>
<gene>
    <name evidence="4" type="ORF">LCGC14_2034340</name>
</gene>
<organism evidence="4">
    <name type="scientific">marine sediment metagenome</name>
    <dbReference type="NCBI Taxonomy" id="412755"/>
    <lineage>
        <taxon>unclassified sequences</taxon>
        <taxon>metagenomes</taxon>
        <taxon>ecological metagenomes</taxon>
    </lineage>
</organism>
<proteinExistence type="inferred from homology"/>
<dbReference type="GO" id="GO:0004222">
    <property type="term" value="F:metalloendopeptidase activity"/>
    <property type="evidence" value="ECO:0007669"/>
    <property type="project" value="InterPro"/>
</dbReference>
<feature type="non-terminal residue" evidence="4">
    <location>
        <position position="1"/>
    </location>
</feature>
<comment type="caution">
    <text evidence="4">The sequence shown here is derived from an EMBL/GenBank/DDBJ whole genome shotgun (WGS) entry which is preliminary data.</text>
</comment>